<protein>
    <submittedName>
        <fullName evidence="2">Zinc finger and SCAN domain-containing protein 20</fullName>
    </submittedName>
</protein>
<dbReference type="InterPro" id="IPR044822">
    <property type="entry name" value="Myb_DNA-bind_4"/>
</dbReference>
<evidence type="ECO:0000313" key="3">
    <source>
        <dbReference type="Proteomes" id="UP000281406"/>
    </source>
</evidence>
<keyword evidence="3" id="KW-1185">Reference proteome</keyword>
<accession>A0A3N0XVA3</accession>
<dbReference type="AlphaFoldDB" id="A0A3N0XVA3"/>
<dbReference type="PANTHER" id="PTHR47595:SF1">
    <property type="entry name" value="MYB_SANT-LIKE DNA-BINDING DOMAIN-CONTAINING PROTEIN"/>
    <property type="match status" value="1"/>
</dbReference>
<dbReference type="OrthoDB" id="691673at2759"/>
<evidence type="ECO:0000313" key="2">
    <source>
        <dbReference type="EMBL" id="ROJ62537.1"/>
    </source>
</evidence>
<reference evidence="2 3" key="1">
    <citation type="submission" date="2018-10" db="EMBL/GenBank/DDBJ databases">
        <title>Genome assembly for a Yunnan-Guizhou Plateau 3E fish, Anabarilius grahami (Regan), and its evolutionary and genetic applications.</title>
        <authorList>
            <person name="Jiang W."/>
        </authorList>
    </citation>
    <scope>NUCLEOTIDE SEQUENCE [LARGE SCALE GENOMIC DNA]</scope>
    <source>
        <strain evidence="2">AG-KIZ</strain>
        <tissue evidence="2">Muscle</tissue>
    </source>
</reference>
<dbReference type="EMBL" id="RJVU01059915">
    <property type="protein sequence ID" value="ROJ62537.1"/>
    <property type="molecule type" value="Genomic_DNA"/>
</dbReference>
<dbReference type="Gene3D" id="1.10.10.60">
    <property type="entry name" value="Homeodomain-like"/>
    <property type="match status" value="1"/>
</dbReference>
<organism evidence="2 3">
    <name type="scientific">Anabarilius grahami</name>
    <name type="common">Kanglang fish</name>
    <name type="synonym">Barilius grahami</name>
    <dbReference type="NCBI Taxonomy" id="495550"/>
    <lineage>
        <taxon>Eukaryota</taxon>
        <taxon>Metazoa</taxon>
        <taxon>Chordata</taxon>
        <taxon>Craniata</taxon>
        <taxon>Vertebrata</taxon>
        <taxon>Euteleostomi</taxon>
        <taxon>Actinopterygii</taxon>
        <taxon>Neopterygii</taxon>
        <taxon>Teleostei</taxon>
        <taxon>Ostariophysi</taxon>
        <taxon>Cypriniformes</taxon>
        <taxon>Xenocyprididae</taxon>
        <taxon>Xenocypridinae</taxon>
        <taxon>Xenocypridinae incertae sedis</taxon>
        <taxon>Anabarilius</taxon>
    </lineage>
</organism>
<dbReference type="Proteomes" id="UP000281406">
    <property type="component" value="Unassembled WGS sequence"/>
</dbReference>
<sequence>MENSDGASQWRESEVLDLISIWEDTSIQAKLEGSYRNRSVFEKIAHEMEERGHRRTWLQCRRKVKSLKGKFKEANDSNNRSGRGRITCPFYNEISRVMGDKPSCQPLELLDSYEAGEEEPETLRSSADSLDIDGETGETALWSNRRAENLKSVCVCRWFV</sequence>
<feature type="domain" description="Myb/SANT-like DNA-binding" evidence="1">
    <location>
        <begin position="8"/>
        <end position="96"/>
    </location>
</feature>
<dbReference type="Pfam" id="PF13837">
    <property type="entry name" value="Myb_DNA-bind_4"/>
    <property type="match status" value="1"/>
</dbReference>
<comment type="caution">
    <text evidence="2">The sequence shown here is derived from an EMBL/GenBank/DDBJ whole genome shotgun (WGS) entry which is preliminary data.</text>
</comment>
<name>A0A3N0XVA3_ANAGA</name>
<proteinExistence type="predicted"/>
<dbReference type="FunFam" id="1.10.10.60:FF:000032">
    <property type="entry name" value="Zinc finger and SCAN domain-containing 20"/>
    <property type="match status" value="1"/>
</dbReference>
<dbReference type="PANTHER" id="PTHR47595">
    <property type="entry name" value="HEAT SHOCK 70 KDA PROTEIN 14"/>
    <property type="match status" value="1"/>
</dbReference>
<evidence type="ECO:0000259" key="1">
    <source>
        <dbReference type="Pfam" id="PF13837"/>
    </source>
</evidence>
<gene>
    <name evidence="2" type="ORF">DPX16_21523</name>
</gene>